<feature type="non-terminal residue" evidence="1">
    <location>
        <position position="179"/>
    </location>
</feature>
<dbReference type="Proteomes" id="UP000325291">
    <property type="component" value="Unassembled WGS sequence"/>
</dbReference>
<protein>
    <submittedName>
        <fullName evidence="1">PLP-dependent aminotransferase family protein</fullName>
    </submittedName>
</protein>
<dbReference type="EMBL" id="VINQ01000090">
    <property type="protein sequence ID" value="KAA0909353.1"/>
    <property type="molecule type" value="Genomic_DNA"/>
</dbReference>
<keyword evidence="2" id="KW-1185">Reference proteome</keyword>
<feature type="non-terminal residue" evidence="1">
    <location>
        <position position="1"/>
    </location>
</feature>
<keyword evidence="1" id="KW-0808">Transferase</keyword>
<dbReference type="Gene3D" id="3.40.640.10">
    <property type="entry name" value="Type I PLP-dependent aspartate aminotransferase-like (Major domain)"/>
    <property type="match status" value="1"/>
</dbReference>
<dbReference type="InterPro" id="IPR015421">
    <property type="entry name" value="PyrdxlP-dep_Trfase_major"/>
</dbReference>
<evidence type="ECO:0000313" key="2">
    <source>
        <dbReference type="Proteomes" id="UP000325291"/>
    </source>
</evidence>
<dbReference type="AlphaFoldDB" id="A0A5A9YWK8"/>
<comment type="caution">
    <text evidence="1">The sequence shown here is derived from an EMBL/GenBank/DDBJ whole genome shotgun (WGS) entry which is preliminary data.</text>
</comment>
<dbReference type="SUPFAM" id="SSF53383">
    <property type="entry name" value="PLP-dependent transferases"/>
    <property type="match status" value="1"/>
</dbReference>
<sequence length="179" mass="20503">QRHRALIIEDDYDSEYRFDGRSLESLRSLDRNGQVAYLGTFSKTLFPELRLGYLLPPASLREAVLAARKLVDRHSETLQQRALALFIQRGDFARHTRRLQREYAQRRGRLLERLHGDLSPWLEALPAVAGIHLAARCREPLDVLRIARHLRQQGLEVGTLPPFYAETPAQAGFLFGFGC</sequence>
<proteinExistence type="predicted"/>
<dbReference type="InterPro" id="IPR015424">
    <property type="entry name" value="PyrdxlP-dep_Trfase"/>
</dbReference>
<name>A0A5A9YWK8_9RHOB</name>
<gene>
    <name evidence="1" type="ORF">FLO80_21870</name>
</gene>
<dbReference type="PANTHER" id="PTHR46577:SF1">
    <property type="entry name" value="HTH-TYPE TRANSCRIPTIONAL REGULATORY PROTEIN GABR"/>
    <property type="match status" value="1"/>
</dbReference>
<organism evidence="1 2">
    <name type="scientific">Aquicoccus porphyridii</name>
    <dbReference type="NCBI Taxonomy" id="1852029"/>
    <lineage>
        <taxon>Bacteria</taxon>
        <taxon>Pseudomonadati</taxon>
        <taxon>Pseudomonadota</taxon>
        <taxon>Alphaproteobacteria</taxon>
        <taxon>Rhodobacterales</taxon>
        <taxon>Paracoccaceae</taxon>
        <taxon>Aquicoccus</taxon>
    </lineage>
</organism>
<dbReference type="InterPro" id="IPR051446">
    <property type="entry name" value="HTH_trans_reg/aminotransferase"/>
</dbReference>
<accession>A0A5A9YWK8</accession>
<evidence type="ECO:0000313" key="1">
    <source>
        <dbReference type="EMBL" id="KAA0909353.1"/>
    </source>
</evidence>
<keyword evidence="1" id="KW-0032">Aminotransferase</keyword>
<dbReference type="GO" id="GO:0008483">
    <property type="term" value="F:transaminase activity"/>
    <property type="evidence" value="ECO:0007669"/>
    <property type="project" value="UniProtKB-KW"/>
</dbReference>
<reference evidence="1 2" key="1">
    <citation type="submission" date="2019-07" db="EMBL/GenBank/DDBJ databases">
        <title>Aquicoccus porphyridii gen. nov., sp. nov., isolated from a small marine red alga, Porphyridium marinum.</title>
        <authorList>
            <person name="Liu L."/>
        </authorList>
    </citation>
    <scope>NUCLEOTIDE SEQUENCE [LARGE SCALE GENOMIC DNA]</scope>
    <source>
        <strain evidence="1 2">L1 8-17</strain>
    </source>
</reference>
<dbReference type="PANTHER" id="PTHR46577">
    <property type="entry name" value="HTH-TYPE TRANSCRIPTIONAL REGULATORY PROTEIN GABR"/>
    <property type="match status" value="1"/>
</dbReference>